<proteinExistence type="predicted"/>
<name>A0ACC2KA19_PERAE</name>
<evidence type="ECO:0000313" key="1">
    <source>
        <dbReference type="EMBL" id="KAJ8617856.1"/>
    </source>
</evidence>
<dbReference type="Proteomes" id="UP001234297">
    <property type="component" value="Chromosome 4"/>
</dbReference>
<sequence length="114" mass="12194">MVLVSIEVGDGATEKVVGADRGSCPSPIVGNIVRLILSPGSRGSFGRYSAGRVGTSRPKVLTDFPVFECGTAPSGELKSFMMSRTYVGTRDILDRRQKNLPLVLQRHMSRGAAV</sequence>
<evidence type="ECO:0000313" key="2">
    <source>
        <dbReference type="Proteomes" id="UP001234297"/>
    </source>
</evidence>
<reference evidence="1 2" key="1">
    <citation type="journal article" date="2022" name="Hortic Res">
        <title>A haplotype resolved chromosomal level avocado genome allows analysis of novel avocado genes.</title>
        <authorList>
            <person name="Nath O."/>
            <person name="Fletcher S.J."/>
            <person name="Hayward A."/>
            <person name="Shaw L.M."/>
            <person name="Masouleh A.K."/>
            <person name="Furtado A."/>
            <person name="Henry R.J."/>
            <person name="Mitter N."/>
        </authorList>
    </citation>
    <scope>NUCLEOTIDE SEQUENCE [LARGE SCALE GENOMIC DNA]</scope>
    <source>
        <strain evidence="2">cv. Hass</strain>
    </source>
</reference>
<accession>A0ACC2KA19</accession>
<comment type="caution">
    <text evidence="1">The sequence shown here is derived from an EMBL/GenBank/DDBJ whole genome shotgun (WGS) entry which is preliminary data.</text>
</comment>
<protein>
    <submittedName>
        <fullName evidence="1">Uncharacterized protein</fullName>
    </submittedName>
</protein>
<gene>
    <name evidence="1" type="ORF">MRB53_014042</name>
</gene>
<keyword evidence="2" id="KW-1185">Reference proteome</keyword>
<organism evidence="1 2">
    <name type="scientific">Persea americana</name>
    <name type="common">Avocado</name>
    <dbReference type="NCBI Taxonomy" id="3435"/>
    <lineage>
        <taxon>Eukaryota</taxon>
        <taxon>Viridiplantae</taxon>
        <taxon>Streptophyta</taxon>
        <taxon>Embryophyta</taxon>
        <taxon>Tracheophyta</taxon>
        <taxon>Spermatophyta</taxon>
        <taxon>Magnoliopsida</taxon>
        <taxon>Magnoliidae</taxon>
        <taxon>Laurales</taxon>
        <taxon>Lauraceae</taxon>
        <taxon>Persea</taxon>
    </lineage>
</organism>
<dbReference type="EMBL" id="CM056812">
    <property type="protein sequence ID" value="KAJ8617856.1"/>
    <property type="molecule type" value="Genomic_DNA"/>
</dbReference>